<dbReference type="InterPro" id="IPR003018">
    <property type="entry name" value="GAF"/>
</dbReference>
<evidence type="ECO:0000259" key="1">
    <source>
        <dbReference type="PROSITE" id="PS50887"/>
    </source>
</evidence>
<dbReference type="InterPro" id="IPR029016">
    <property type="entry name" value="GAF-like_dom_sf"/>
</dbReference>
<dbReference type="PANTHER" id="PTHR45138:SF6">
    <property type="entry name" value="DIGUANYLATE CYCLASE DGCN"/>
    <property type="match status" value="1"/>
</dbReference>
<gene>
    <name evidence="2" type="ORF">CBS1_03215</name>
</gene>
<dbReference type="Gene3D" id="3.30.450.40">
    <property type="match status" value="2"/>
</dbReference>
<proteinExistence type="predicted"/>
<dbReference type="SMART" id="SM00065">
    <property type="entry name" value="GAF"/>
    <property type="match status" value="2"/>
</dbReference>
<evidence type="ECO:0000313" key="3">
    <source>
        <dbReference type="Proteomes" id="UP000288947"/>
    </source>
</evidence>
<dbReference type="PANTHER" id="PTHR45138">
    <property type="entry name" value="REGULATORY COMPONENTS OF SENSORY TRANSDUCTION SYSTEM"/>
    <property type="match status" value="1"/>
</dbReference>
<dbReference type="CDD" id="cd01949">
    <property type="entry name" value="GGDEF"/>
    <property type="match status" value="1"/>
</dbReference>
<reference evidence="2 3" key="1">
    <citation type="submission" date="2018-01" db="EMBL/GenBank/DDBJ databases">
        <title>The whole genome sequencing and assembly of Fervidobacterium changbaicum CBS-1 strain.</title>
        <authorList>
            <person name="Kim J.-Y."/>
            <person name="Park M.-K."/>
            <person name="Yi H."/>
            <person name="Bahn Y.-S."/>
            <person name="Kim J.F."/>
            <person name="Lee D.-W."/>
        </authorList>
    </citation>
    <scope>NUCLEOTIDE SEQUENCE [LARGE SCALE GENOMIC DNA]</scope>
    <source>
        <strain evidence="2 3">CBS-1</strain>
    </source>
</reference>
<keyword evidence="3" id="KW-1185">Reference proteome</keyword>
<feature type="domain" description="GGDEF" evidence="1">
    <location>
        <begin position="654"/>
        <end position="774"/>
    </location>
</feature>
<dbReference type="Pfam" id="PF01590">
    <property type="entry name" value="GAF"/>
    <property type="match status" value="1"/>
</dbReference>
<dbReference type="InterPro" id="IPR029787">
    <property type="entry name" value="Nucleotide_cyclase"/>
</dbReference>
<evidence type="ECO:0000313" key="2">
    <source>
        <dbReference type="EMBL" id="QAV32851.1"/>
    </source>
</evidence>
<accession>A0ABX5QQU9</accession>
<dbReference type="Proteomes" id="UP000288947">
    <property type="component" value="Chromosome"/>
</dbReference>
<name>A0ABX5QQU9_9BACT</name>
<dbReference type="SMART" id="SM00267">
    <property type="entry name" value="GGDEF"/>
    <property type="match status" value="1"/>
</dbReference>
<dbReference type="EMBL" id="CP026721">
    <property type="protein sequence ID" value="QAV32851.1"/>
    <property type="molecule type" value="Genomic_DNA"/>
</dbReference>
<dbReference type="NCBIfam" id="TIGR00254">
    <property type="entry name" value="GGDEF"/>
    <property type="match status" value="1"/>
</dbReference>
<organism evidence="2 3">
    <name type="scientific">Fervidobacterium changbaicum</name>
    <dbReference type="NCBI Taxonomy" id="310769"/>
    <lineage>
        <taxon>Bacteria</taxon>
        <taxon>Thermotogati</taxon>
        <taxon>Thermotogota</taxon>
        <taxon>Thermotogae</taxon>
        <taxon>Thermotogales</taxon>
        <taxon>Fervidobacteriaceae</taxon>
        <taxon>Fervidobacterium</taxon>
    </lineage>
</organism>
<dbReference type="Gene3D" id="3.30.70.270">
    <property type="match status" value="1"/>
</dbReference>
<dbReference type="InterPro" id="IPR050469">
    <property type="entry name" value="Diguanylate_Cyclase"/>
</dbReference>
<sequence>MRSLIENHIDDFLEILTYEKRFWKDFWDRLPFKPITENYAKRFENFYDKLSKISRNELTEFSHVYEEQKEKLKEELSIRIRKNARNLELSREDFVVYLIAGIGEKDWVVVDGKHEKVIVFDVFSLWKKGKFSQLSDAVYQAVVHFRHGDMEGDYYDKSEIFSKLKEEITKLDNENLLQNICKLLDKNVPYYNWTGFYLMDEKEDGILVLGPYVGEPTEHVRIPVGRGICGQAAATKLTFVVQDVSSETNYLSCSPHVKSEIVVPILRNDGSVFGEIDIDSHFKAPFDERDTEFLEWIAKQLLVRVVHWKDFERKIKIAYLDSYLSFILNEIVKYNIPFDVSLYVHHDPEKVPENLYKIWRIARKLRNAKVHKIVVVDNVDEQKAEMRANLGGFLLSYQDLQRPVPEIIRKMIVEGVEEISRVLFFIHHNATRLAQSFVNTRIITEYVLKPESNVNTILYAFLTGITAGYSGSFNRAMFFYYTDGQFVFQKALGPRSEEEARKIWEAIEDIELNMSDFLETVSKDFRSALESVYEGKIIRQDEITQYLDGEPHIVAKGDLPKIAEEFDIVNEFAVMALKSGNKFVGLLLADNNFDRKPISDYQLAVLKDLGNQMVLVLENKRFLEAIKEKAEIDALTGLRTRRSLEEFIASSPVGQFSVAFLDLNEFKLINDMYGHERGDEVLKKLGKCINLNIRKEDLAFRYGGDEIVLIIKSVEKEVVRKVIERISECFARATELSFSTGVALYPEEGDIYKVLKLADERSYKSKITGKIEFE</sequence>
<dbReference type="SUPFAM" id="SSF55073">
    <property type="entry name" value="Nucleotide cyclase"/>
    <property type="match status" value="1"/>
</dbReference>
<dbReference type="InterPro" id="IPR000160">
    <property type="entry name" value="GGDEF_dom"/>
</dbReference>
<dbReference type="Pfam" id="PF00990">
    <property type="entry name" value="GGDEF"/>
    <property type="match status" value="1"/>
</dbReference>
<dbReference type="PROSITE" id="PS50887">
    <property type="entry name" value="GGDEF"/>
    <property type="match status" value="1"/>
</dbReference>
<dbReference type="InterPro" id="IPR043128">
    <property type="entry name" value="Rev_trsase/Diguanyl_cyclase"/>
</dbReference>
<dbReference type="RefSeq" id="WP_090222781.1">
    <property type="nucleotide sequence ID" value="NZ_CP026721.1"/>
</dbReference>
<protein>
    <submittedName>
        <fullName evidence="2">Diguanylate cyclase</fullName>
    </submittedName>
</protein>
<dbReference type="SUPFAM" id="SSF55781">
    <property type="entry name" value="GAF domain-like"/>
    <property type="match status" value="2"/>
</dbReference>